<dbReference type="RefSeq" id="WP_013181113.1">
    <property type="nucleotide sequence ID" value="NC_014225.1"/>
</dbReference>
<sequence length="154" mass="17066">MTKTTKNVPIPKQVSLLAEAIQCADPEAARSLVKKAFDVMNCNDDLLSGRRIDPIAIDSVIALIRGVNPQDTVEMILASQFVATHFQAMNKMASDRDTDTSHGMMLMRLSHQALETLQKYRQKGSNINVNYWVHNEGQAVLQTNIGKNLGKKGE</sequence>
<dbReference type="STRING" id="716544.wcw_0008"/>
<dbReference type="EMBL" id="CP001928">
    <property type="protein sequence ID" value="ADI37385.1"/>
    <property type="molecule type" value="Genomic_DNA"/>
</dbReference>
<dbReference type="KEGG" id="wch:wcw_0008"/>
<gene>
    <name evidence="1" type="ordered locus">wcw_0008</name>
</gene>
<name>D6YTC4_WADCW</name>
<evidence type="ECO:0000313" key="2">
    <source>
        <dbReference type="Proteomes" id="UP000001505"/>
    </source>
</evidence>
<dbReference type="AlphaFoldDB" id="D6YTC4"/>
<dbReference type="eggNOG" id="ENOG50349KK">
    <property type="taxonomic scope" value="Bacteria"/>
</dbReference>
<reference evidence="1 2" key="1">
    <citation type="journal article" date="2010" name="PLoS ONE">
        <title>The Waddlia genome: a window into chlamydial biology.</title>
        <authorList>
            <person name="Bertelli C."/>
            <person name="Collyn F."/>
            <person name="Croxatto A."/>
            <person name="Ruckert C."/>
            <person name="Polkinghorne A."/>
            <person name="Kebbi-Beghdadi C."/>
            <person name="Goesmann A."/>
            <person name="Vaughan L."/>
            <person name="Greub G."/>
        </authorList>
    </citation>
    <scope>NUCLEOTIDE SEQUENCE [LARGE SCALE GENOMIC DNA]</scope>
    <source>
        <strain evidence="2">ATCC VR-1470 / WSU 86-1044</strain>
    </source>
</reference>
<evidence type="ECO:0000313" key="1">
    <source>
        <dbReference type="EMBL" id="ADI37385.1"/>
    </source>
</evidence>
<protein>
    <submittedName>
        <fullName evidence="1">Uncharacterized protein</fullName>
    </submittedName>
</protein>
<organism evidence="1 2">
    <name type="scientific">Waddlia chondrophila (strain ATCC VR-1470 / WSU 86-1044)</name>
    <dbReference type="NCBI Taxonomy" id="716544"/>
    <lineage>
        <taxon>Bacteria</taxon>
        <taxon>Pseudomonadati</taxon>
        <taxon>Chlamydiota</taxon>
        <taxon>Chlamydiia</taxon>
        <taxon>Parachlamydiales</taxon>
        <taxon>Waddliaceae</taxon>
        <taxon>Waddlia</taxon>
    </lineage>
</organism>
<accession>D6YTC4</accession>
<dbReference type="Proteomes" id="UP000001505">
    <property type="component" value="Chromosome"/>
</dbReference>
<dbReference type="HOGENOM" id="CLU_1703519_0_0_0"/>
<keyword evidence="2" id="KW-1185">Reference proteome</keyword>
<proteinExistence type="predicted"/>